<keyword evidence="1" id="KW-0805">Transcription regulation</keyword>
<dbReference type="Gene3D" id="1.20.120.530">
    <property type="entry name" value="GntR ligand-binding domain-like"/>
    <property type="match status" value="1"/>
</dbReference>
<proteinExistence type="predicted"/>
<evidence type="ECO:0000259" key="4">
    <source>
        <dbReference type="PROSITE" id="PS50949"/>
    </source>
</evidence>
<dbReference type="PRINTS" id="PR00035">
    <property type="entry name" value="HTHGNTR"/>
</dbReference>
<dbReference type="Pfam" id="PF07729">
    <property type="entry name" value="FCD"/>
    <property type="match status" value="1"/>
</dbReference>
<dbReference type="SUPFAM" id="SSF46785">
    <property type="entry name" value="Winged helix' DNA-binding domain"/>
    <property type="match status" value="1"/>
</dbReference>
<dbReference type="Gene3D" id="1.10.10.10">
    <property type="entry name" value="Winged helix-like DNA-binding domain superfamily/Winged helix DNA-binding domain"/>
    <property type="match status" value="1"/>
</dbReference>
<dbReference type="SMART" id="SM00345">
    <property type="entry name" value="HTH_GNTR"/>
    <property type="match status" value="1"/>
</dbReference>
<gene>
    <name evidence="5" type="ORF">MMUR_50680</name>
</gene>
<dbReference type="GO" id="GO:0003677">
    <property type="term" value="F:DNA binding"/>
    <property type="evidence" value="ECO:0007669"/>
    <property type="project" value="UniProtKB-KW"/>
</dbReference>
<sequence length="261" mass="28802">MIELLVYPYDSPGYAREPEQEGGDVTAVSDHARRPLREHAYDELRARIVGLELAPGTRLIERDLAEELAVSRIPLREAMQRLQQDGLVVVVPRQGAIVSPFTVDDVRDLFDVRESLEVLAARLAAERADQAGLDALEAQLDTAREATRNQDRPAIAAANAGFHTLIVDLAANPLLESMLRPLGARTQWLFHLTGDRDPGVQCLEHEELLAAIADHDPDRAAESAFHHVHSGREASLAMAAEWSRTDLDPVALTKSRRRGPN</sequence>
<evidence type="ECO:0000313" key="6">
    <source>
        <dbReference type="Proteomes" id="UP000465241"/>
    </source>
</evidence>
<dbReference type="InterPro" id="IPR036390">
    <property type="entry name" value="WH_DNA-bd_sf"/>
</dbReference>
<dbReference type="AlphaFoldDB" id="A0A7I9WT59"/>
<dbReference type="PANTHER" id="PTHR43537">
    <property type="entry name" value="TRANSCRIPTIONAL REGULATOR, GNTR FAMILY"/>
    <property type="match status" value="1"/>
</dbReference>
<protein>
    <submittedName>
        <fullName evidence="5">GntR family transcriptional regulator</fullName>
    </submittedName>
</protein>
<name>A0A7I9WT59_9MYCO</name>
<dbReference type="CDD" id="cd07377">
    <property type="entry name" value="WHTH_GntR"/>
    <property type="match status" value="1"/>
</dbReference>
<dbReference type="Proteomes" id="UP000465241">
    <property type="component" value="Unassembled WGS sequence"/>
</dbReference>
<dbReference type="InterPro" id="IPR036388">
    <property type="entry name" value="WH-like_DNA-bd_sf"/>
</dbReference>
<dbReference type="EMBL" id="BLKT01000003">
    <property type="protein sequence ID" value="GFG60932.1"/>
    <property type="molecule type" value="Genomic_DNA"/>
</dbReference>
<accession>A0A7I9WT59</accession>
<keyword evidence="3" id="KW-0804">Transcription</keyword>
<dbReference type="PROSITE" id="PS50949">
    <property type="entry name" value="HTH_GNTR"/>
    <property type="match status" value="1"/>
</dbReference>
<dbReference type="PANTHER" id="PTHR43537:SF45">
    <property type="entry name" value="GNTR FAMILY REGULATORY PROTEIN"/>
    <property type="match status" value="1"/>
</dbReference>
<dbReference type="SUPFAM" id="SSF48008">
    <property type="entry name" value="GntR ligand-binding domain-like"/>
    <property type="match status" value="1"/>
</dbReference>
<dbReference type="Pfam" id="PF00392">
    <property type="entry name" value="GntR"/>
    <property type="match status" value="1"/>
</dbReference>
<keyword evidence="6" id="KW-1185">Reference proteome</keyword>
<dbReference type="InterPro" id="IPR008920">
    <property type="entry name" value="TF_FadR/GntR_C"/>
</dbReference>
<feature type="domain" description="HTH gntR-type" evidence="4">
    <location>
        <begin position="34"/>
        <end position="101"/>
    </location>
</feature>
<evidence type="ECO:0000256" key="3">
    <source>
        <dbReference type="ARBA" id="ARBA00023163"/>
    </source>
</evidence>
<keyword evidence="2" id="KW-0238">DNA-binding</keyword>
<evidence type="ECO:0000256" key="1">
    <source>
        <dbReference type="ARBA" id="ARBA00023015"/>
    </source>
</evidence>
<reference evidence="5 6" key="1">
    <citation type="journal article" date="2019" name="Emerg. Microbes Infect.">
        <title>Comprehensive subspecies identification of 175 nontuberculous mycobacteria species based on 7547 genomic profiles.</title>
        <authorList>
            <person name="Matsumoto Y."/>
            <person name="Kinjo T."/>
            <person name="Motooka D."/>
            <person name="Nabeya D."/>
            <person name="Jung N."/>
            <person name="Uechi K."/>
            <person name="Horii T."/>
            <person name="Iida T."/>
            <person name="Fujita J."/>
            <person name="Nakamura S."/>
        </authorList>
    </citation>
    <scope>NUCLEOTIDE SEQUENCE [LARGE SCALE GENOMIC DNA]</scope>
    <source>
        <strain evidence="5 6">JCM 13392</strain>
    </source>
</reference>
<dbReference type="InterPro" id="IPR011711">
    <property type="entry name" value="GntR_C"/>
</dbReference>
<evidence type="ECO:0000256" key="2">
    <source>
        <dbReference type="ARBA" id="ARBA00023125"/>
    </source>
</evidence>
<organism evidence="5 6">
    <name type="scientific">Mycolicibacterium murale</name>
    <dbReference type="NCBI Taxonomy" id="182220"/>
    <lineage>
        <taxon>Bacteria</taxon>
        <taxon>Bacillati</taxon>
        <taxon>Actinomycetota</taxon>
        <taxon>Actinomycetes</taxon>
        <taxon>Mycobacteriales</taxon>
        <taxon>Mycobacteriaceae</taxon>
        <taxon>Mycolicibacterium</taxon>
    </lineage>
</organism>
<evidence type="ECO:0000313" key="5">
    <source>
        <dbReference type="EMBL" id="GFG60932.1"/>
    </source>
</evidence>
<dbReference type="GO" id="GO:0003700">
    <property type="term" value="F:DNA-binding transcription factor activity"/>
    <property type="evidence" value="ECO:0007669"/>
    <property type="project" value="InterPro"/>
</dbReference>
<comment type="caution">
    <text evidence="5">The sequence shown here is derived from an EMBL/GenBank/DDBJ whole genome shotgun (WGS) entry which is preliminary data.</text>
</comment>
<dbReference type="SMART" id="SM00895">
    <property type="entry name" value="FCD"/>
    <property type="match status" value="1"/>
</dbReference>
<dbReference type="InterPro" id="IPR000524">
    <property type="entry name" value="Tscrpt_reg_HTH_GntR"/>
</dbReference>